<dbReference type="EMBL" id="NBIV01000068">
    <property type="protein sequence ID" value="PXF45168.1"/>
    <property type="molecule type" value="Genomic_DNA"/>
</dbReference>
<keyword evidence="4" id="KW-0378">Hydrolase</keyword>
<dbReference type="OrthoDB" id="3064516at2759"/>
<evidence type="ECO:0000256" key="2">
    <source>
        <dbReference type="ARBA" id="ARBA00006247"/>
    </source>
</evidence>
<dbReference type="Pfam" id="PF07687">
    <property type="entry name" value="M20_dimer"/>
    <property type="match status" value="1"/>
</dbReference>
<dbReference type="Proteomes" id="UP000247409">
    <property type="component" value="Unassembled WGS sequence"/>
</dbReference>
<evidence type="ECO:0000256" key="1">
    <source>
        <dbReference type="ARBA" id="ARBA00001947"/>
    </source>
</evidence>
<evidence type="ECO:0000256" key="5">
    <source>
        <dbReference type="ARBA" id="ARBA00022833"/>
    </source>
</evidence>
<comment type="caution">
    <text evidence="8">The sequence shown here is derived from an EMBL/GenBank/DDBJ whole genome shotgun (WGS) entry which is preliminary data.</text>
</comment>
<dbReference type="InterPro" id="IPR011650">
    <property type="entry name" value="Peptidase_M20_dimer"/>
</dbReference>
<feature type="domain" description="Peptidase M20 dimerisation" evidence="7">
    <location>
        <begin position="200"/>
        <end position="294"/>
    </location>
</feature>
<dbReference type="PANTHER" id="PTHR43808:SF8">
    <property type="entry name" value="PEPTIDASE M20 DIMERISATION DOMAIN-CONTAINING PROTEIN"/>
    <property type="match status" value="1"/>
</dbReference>
<name>A0A2V3ISS0_9FLOR</name>
<gene>
    <name evidence="8" type="ORF">BWQ96_05069</name>
</gene>
<reference evidence="8 9" key="1">
    <citation type="journal article" date="2018" name="Mol. Biol. Evol.">
        <title>Analysis of the draft genome of the red seaweed Gracilariopsis chorda provides insights into genome size evolution in Rhodophyta.</title>
        <authorList>
            <person name="Lee J."/>
            <person name="Yang E.C."/>
            <person name="Graf L."/>
            <person name="Yang J.H."/>
            <person name="Qiu H."/>
            <person name="Zel Zion U."/>
            <person name="Chan C.X."/>
            <person name="Stephens T.G."/>
            <person name="Weber A.P.M."/>
            <person name="Boo G.H."/>
            <person name="Boo S.M."/>
            <person name="Kim K.M."/>
            <person name="Shin Y."/>
            <person name="Jung M."/>
            <person name="Lee S.J."/>
            <person name="Yim H.S."/>
            <person name="Lee J.H."/>
            <person name="Bhattacharya D."/>
            <person name="Yoon H.S."/>
        </authorList>
    </citation>
    <scope>NUCLEOTIDE SEQUENCE [LARGE SCALE GENOMIC DNA]</scope>
    <source>
        <strain evidence="8 9">SKKU-2015</strain>
        <tissue evidence="8">Whole body</tissue>
    </source>
</reference>
<sequence>MTSVTHPSSANAAPSPRSNLFYFFLIAFFPLLFLPSATRYAHLSPPANDVLTLTKQMVNIPSPSGSEQRVLNHARSWFVSQGWNVATHPVPPSFALLATLASPSHVRVLLSTHLDVVPGPPLSRVEHGRLYGRGAVDAKGQAAALMLTAARLADPRVAVLLVPREETDHAGMASAHAFGLSSNITLLNAEPTESKLVHRQKGLLKAWIRARGEAAHSGYPHLGHSAVHHLTKVLASILHAWPDGEDTTVNVGLIQGGTAANVLATEAKALVLWRVSTNVDGVLARLEQILGEHQHISYQIVTRNEPLAYFVPPNVAAQYGTCTVAYNTDVPYYKARYSRAVLFGAGSIEQAHKDDEWISIEELRKLPHQLESIVSEILHS</sequence>
<dbReference type="Pfam" id="PF01546">
    <property type="entry name" value="Peptidase_M20"/>
    <property type="match status" value="1"/>
</dbReference>
<comment type="similarity">
    <text evidence="2">Belongs to the peptidase M20A family.</text>
</comment>
<keyword evidence="6" id="KW-0812">Transmembrane</keyword>
<comment type="cofactor">
    <cofactor evidence="1">
        <name>Zn(2+)</name>
        <dbReference type="ChEBI" id="CHEBI:29105"/>
    </cofactor>
</comment>
<evidence type="ECO:0000313" key="9">
    <source>
        <dbReference type="Proteomes" id="UP000247409"/>
    </source>
</evidence>
<organism evidence="8 9">
    <name type="scientific">Gracilariopsis chorda</name>
    <dbReference type="NCBI Taxonomy" id="448386"/>
    <lineage>
        <taxon>Eukaryota</taxon>
        <taxon>Rhodophyta</taxon>
        <taxon>Florideophyceae</taxon>
        <taxon>Rhodymeniophycidae</taxon>
        <taxon>Gracilariales</taxon>
        <taxon>Gracilariaceae</taxon>
        <taxon>Gracilariopsis</taxon>
    </lineage>
</organism>
<keyword evidence="6" id="KW-1133">Transmembrane helix</keyword>
<evidence type="ECO:0000313" key="8">
    <source>
        <dbReference type="EMBL" id="PXF45168.1"/>
    </source>
</evidence>
<evidence type="ECO:0000256" key="6">
    <source>
        <dbReference type="SAM" id="Phobius"/>
    </source>
</evidence>
<dbReference type="InterPro" id="IPR002933">
    <property type="entry name" value="Peptidase_M20"/>
</dbReference>
<proteinExistence type="inferred from homology"/>
<dbReference type="InterPro" id="IPR050072">
    <property type="entry name" value="Peptidase_M20A"/>
</dbReference>
<dbReference type="SUPFAM" id="SSF55031">
    <property type="entry name" value="Bacterial exopeptidase dimerisation domain"/>
    <property type="match status" value="1"/>
</dbReference>
<dbReference type="InterPro" id="IPR036264">
    <property type="entry name" value="Bact_exopeptidase_dim_dom"/>
</dbReference>
<keyword evidence="6" id="KW-0472">Membrane</keyword>
<dbReference type="GO" id="GO:0016787">
    <property type="term" value="F:hydrolase activity"/>
    <property type="evidence" value="ECO:0007669"/>
    <property type="project" value="UniProtKB-KW"/>
</dbReference>
<dbReference type="AlphaFoldDB" id="A0A2V3ISS0"/>
<dbReference type="Gene3D" id="3.40.630.10">
    <property type="entry name" value="Zn peptidases"/>
    <property type="match status" value="1"/>
</dbReference>
<dbReference type="STRING" id="448386.A0A2V3ISS0"/>
<dbReference type="Gene3D" id="3.30.70.360">
    <property type="match status" value="1"/>
</dbReference>
<dbReference type="GO" id="GO:0046872">
    <property type="term" value="F:metal ion binding"/>
    <property type="evidence" value="ECO:0007669"/>
    <property type="project" value="UniProtKB-KW"/>
</dbReference>
<keyword evidence="9" id="KW-1185">Reference proteome</keyword>
<keyword evidence="5" id="KW-0862">Zinc</keyword>
<evidence type="ECO:0000259" key="7">
    <source>
        <dbReference type="Pfam" id="PF07687"/>
    </source>
</evidence>
<dbReference type="PANTHER" id="PTHR43808">
    <property type="entry name" value="ACETYLORNITHINE DEACETYLASE"/>
    <property type="match status" value="1"/>
</dbReference>
<accession>A0A2V3ISS0</accession>
<protein>
    <submittedName>
        <fullName evidence="8">Peptidase M20 domain-containing protein</fullName>
    </submittedName>
</protein>
<keyword evidence="3" id="KW-0479">Metal-binding</keyword>
<evidence type="ECO:0000256" key="3">
    <source>
        <dbReference type="ARBA" id="ARBA00022723"/>
    </source>
</evidence>
<dbReference type="SUPFAM" id="SSF53187">
    <property type="entry name" value="Zn-dependent exopeptidases"/>
    <property type="match status" value="1"/>
</dbReference>
<evidence type="ECO:0000256" key="4">
    <source>
        <dbReference type="ARBA" id="ARBA00022801"/>
    </source>
</evidence>
<feature type="transmembrane region" description="Helical" evidence="6">
    <location>
        <begin position="20"/>
        <end position="37"/>
    </location>
</feature>